<proteinExistence type="predicted"/>
<dbReference type="EMBL" id="PVWQ01000003">
    <property type="protein sequence ID" value="RDW86869.1"/>
    <property type="molecule type" value="Genomic_DNA"/>
</dbReference>
<accession>A0A3D8SKJ9</accession>
<gene>
    <name evidence="1" type="ORF">DSM5745_03511</name>
</gene>
<protein>
    <submittedName>
        <fullName evidence="1">Uncharacterized protein</fullName>
    </submittedName>
</protein>
<evidence type="ECO:0000313" key="1">
    <source>
        <dbReference type="EMBL" id="RDW86869.1"/>
    </source>
</evidence>
<dbReference type="Proteomes" id="UP000256690">
    <property type="component" value="Unassembled WGS sequence"/>
</dbReference>
<name>A0A3D8SKJ9_9EURO</name>
<dbReference type="AlphaFoldDB" id="A0A3D8SKJ9"/>
<evidence type="ECO:0000313" key="2">
    <source>
        <dbReference type="Proteomes" id="UP000256690"/>
    </source>
</evidence>
<organism evidence="1 2">
    <name type="scientific">Aspergillus mulundensis</name>
    <dbReference type="NCBI Taxonomy" id="1810919"/>
    <lineage>
        <taxon>Eukaryota</taxon>
        <taxon>Fungi</taxon>
        <taxon>Dikarya</taxon>
        <taxon>Ascomycota</taxon>
        <taxon>Pezizomycotina</taxon>
        <taxon>Eurotiomycetes</taxon>
        <taxon>Eurotiomycetidae</taxon>
        <taxon>Eurotiales</taxon>
        <taxon>Aspergillaceae</taxon>
        <taxon>Aspergillus</taxon>
        <taxon>Aspergillus subgen. Nidulantes</taxon>
    </lineage>
</organism>
<sequence>MTDVTLVISRPTSGRTDHGLIINREYANPMDTESDLFTGSRSELLESIRYDANKERHEIKERAAPSHPERENIEAGLSATLVSQMPEGVWRLSREQVDDAENIDPSHKDHDEDELKAETDAIGDTHDAIGPDGIDDGLLDDAFAASRIPTIVKLELSEFETNPFVNRSMLGYDVLVK</sequence>
<keyword evidence="2" id="KW-1185">Reference proteome</keyword>
<dbReference type="RefSeq" id="XP_026606393.1">
    <property type="nucleotide sequence ID" value="XM_026745527.1"/>
</dbReference>
<comment type="caution">
    <text evidence="1">The sequence shown here is derived from an EMBL/GenBank/DDBJ whole genome shotgun (WGS) entry which is preliminary data.</text>
</comment>
<dbReference type="GeneID" id="38113881"/>
<reference evidence="1 2" key="1">
    <citation type="journal article" date="2018" name="IMA Fungus">
        <title>IMA Genome-F 9: Draft genome sequence of Annulohypoxylon stygium, Aspergillus mulundensis, Berkeleyomyces basicola (syn. Thielaviopsis basicola), Ceratocystis smalleyi, two Cercospora beticola strains, Coleophoma cylindrospora, Fusarium fracticaudum, Phialophora cf. hyalina, and Morchella septimelata.</title>
        <authorList>
            <person name="Wingfield B.D."/>
            <person name="Bills G.F."/>
            <person name="Dong Y."/>
            <person name="Huang W."/>
            <person name="Nel W.J."/>
            <person name="Swalarsk-Parry B.S."/>
            <person name="Vaghefi N."/>
            <person name="Wilken P.M."/>
            <person name="An Z."/>
            <person name="de Beer Z.W."/>
            <person name="De Vos L."/>
            <person name="Chen L."/>
            <person name="Duong T.A."/>
            <person name="Gao Y."/>
            <person name="Hammerbacher A."/>
            <person name="Kikkert J.R."/>
            <person name="Li Y."/>
            <person name="Li H."/>
            <person name="Li K."/>
            <person name="Li Q."/>
            <person name="Liu X."/>
            <person name="Ma X."/>
            <person name="Naidoo K."/>
            <person name="Pethybridge S.J."/>
            <person name="Sun J."/>
            <person name="Steenkamp E.T."/>
            <person name="van der Nest M.A."/>
            <person name="van Wyk S."/>
            <person name="Wingfield M.J."/>
            <person name="Xiong C."/>
            <person name="Yue Q."/>
            <person name="Zhang X."/>
        </authorList>
    </citation>
    <scope>NUCLEOTIDE SEQUENCE [LARGE SCALE GENOMIC DNA]</scope>
    <source>
        <strain evidence="1 2">DSM 5745</strain>
    </source>
</reference>